<reference evidence="4 5" key="1">
    <citation type="submission" date="2015-09" db="EMBL/GenBank/DDBJ databases">
        <authorList>
            <consortium name="Pathogen Informatics"/>
        </authorList>
    </citation>
    <scope>NUCLEOTIDE SEQUENCE [LARGE SCALE GENOMIC DNA]</scope>
    <source>
        <strain evidence="4 5">2789STDY5834855</strain>
    </source>
</reference>
<dbReference type="PANTHER" id="PTHR43278">
    <property type="entry name" value="NAD(P)H-DEPENDENT FMN-CONTAINING OXIDOREDUCTASE YWQN-RELATED"/>
    <property type="match status" value="1"/>
</dbReference>
<dbReference type="AlphaFoldDB" id="A0A174GGB2"/>
<dbReference type="Proteomes" id="UP000095558">
    <property type="component" value="Unassembled WGS sequence"/>
</dbReference>
<dbReference type="GO" id="GO:0016491">
    <property type="term" value="F:oxidoreductase activity"/>
    <property type="evidence" value="ECO:0007669"/>
    <property type="project" value="InterPro"/>
</dbReference>
<protein>
    <submittedName>
        <fullName evidence="4">Multimeric flavodoxin WrbA</fullName>
    </submittedName>
</protein>
<dbReference type="Gene3D" id="3.40.50.360">
    <property type="match status" value="1"/>
</dbReference>
<evidence type="ECO:0000313" key="5">
    <source>
        <dbReference type="Proteomes" id="UP000095558"/>
    </source>
</evidence>
<accession>A0A174GGB2</accession>
<proteinExistence type="predicted"/>
<evidence type="ECO:0000313" key="4">
    <source>
        <dbReference type="EMBL" id="CUO59990.1"/>
    </source>
</evidence>
<dbReference type="PANTHER" id="PTHR43278:SF2">
    <property type="entry name" value="IRON-SULFUR FLAVOPROTEIN"/>
    <property type="match status" value="1"/>
</dbReference>
<feature type="domain" description="NADPH-dependent FMN reductase-like" evidence="3">
    <location>
        <begin position="1"/>
        <end position="108"/>
    </location>
</feature>
<dbReference type="InterPro" id="IPR029039">
    <property type="entry name" value="Flavoprotein-like_sf"/>
</dbReference>
<keyword evidence="2" id="KW-0288">FMN</keyword>
<dbReference type="InterPro" id="IPR051796">
    <property type="entry name" value="ISF_SsuE-like"/>
</dbReference>
<keyword evidence="1" id="KW-0285">Flavoprotein</keyword>
<dbReference type="EMBL" id="CYZV01000033">
    <property type="protein sequence ID" value="CUO59990.1"/>
    <property type="molecule type" value="Genomic_DNA"/>
</dbReference>
<dbReference type="InterPro" id="IPR005025">
    <property type="entry name" value="FMN_Rdtase-like_dom"/>
</dbReference>
<sequence length="116" mass="13490">MKCLVIHGSPRRGNTWDVLKLTEEEMNKNGEFEFEEIELDKENIPTCLGCFNCIIKGESLCSHKNTIQRIVSKIEEADAIIITSPVYSMQITGVLKNFIDHMSYNFHRARFFIKKY</sequence>
<dbReference type="RefSeq" id="WP_055277528.1">
    <property type="nucleotide sequence ID" value="NZ_CYZV01000033.1"/>
</dbReference>
<gene>
    <name evidence="4" type="ORF">ERS852470_02810</name>
</gene>
<dbReference type="SUPFAM" id="SSF52218">
    <property type="entry name" value="Flavoproteins"/>
    <property type="match status" value="1"/>
</dbReference>
<evidence type="ECO:0000256" key="2">
    <source>
        <dbReference type="ARBA" id="ARBA00022643"/>
    </source>
</evidence>
<name>A0A174GGB2_9CLOT</name>
<evidence type="ECO:0000259" key="3">
    <source>
        <dbReference type="Pfam" id="PF03358"/>
    </source>
</evidence>
<evidence type="ECO:0000256" key="1">
    <source>
        <dbReference type="ARBA" id="ARBA00022630"/>
    </source>
</evidence>
<organism evidence="4 5">
    <name type="scientific">Clostridium disporicum</name>
    <dbReference type="NCBI Taxonomy" id="84024"/>
    <lineage>
        <taxon>Bacteria</taxon>
        <taxon>Bacillati</taxon>
        <taxon>Bacillota</taxon>
        <taxon>Clostridia</taxon>
        <taxon>Eubacteriales</taxon>
        <taxon>Clostridiaceae</taxon>
        <taxon>Clostridium</taxon>
    </lineage>
</organism>
<dbReference type="Pfam" id="PF03358">
    <property type="entry name" value="FMN_red"/>
    <property type="match status" value="1"/>
</dbReference>